<keyword evidence="4 17" id="KW-0813">Transport</keyword>
<evidence type="ECO:0000256" key="6">
    <source>
        <dbReference type="ARBA" id="ARBA00022617"/>
    </source>
</evidence>
<keyword evidence="13 17" id="KW-1133">Transmembrane helix</keyword>
<comment type="subunit">
    <text evidence="17">The cytochrome bc1 complex is composed of a cytochrome b (QcrB), the Rieske iron-sulfur protein (QcrA) and a diheme cytochrome c (QcrC) subunit.</text>
</comment>
<dbReference type="PIRSF" id="PIRSF000007">
    <property type="entry name" value="Ubiq_cycred_cyc"/>
    <property type="match status" value="1"/>
</dbReference>
<evidence type="ECO:0000259" key="21">
    <source>
        <dbReference type="PROSITE" id="PS51007"/>
    </source>
</evidence>
<feature type="binding site" description="covalent" evidence="18">
    <location>
        <position position="54"/>
    </location>
    <ligand>
        <name>heme c</name>
        <dbReference type="ChEBI" id="CHEBI:61717"/>
        <label>1</label>
    </ligand>
</feature>
<evidence type="ECO:0000256" key="8">
    <source>
        <dbReference type="ARBA" id="ARBA00022692"/>
    </source>
</evidence>
<evidence type="ECO:0000256" key="20">
    <source>
        <dbReference type="SAM" id="SignalP"/>
    </source>
</evidence>
<keyword evidence="12 17" id="KW-0249">Electron transport</keyword>
<keyword evidence="20" id="KW-0732">Signal</keyword>
<feature type="binding site" description="covalent" evidence="18">
    <location>
        <position position="152"/>
    </location>
    <ligand>
        <name>heme c</name>
        <dbReference type="ChEBI" id="CHEBI:61717"/>
        <label>2</label>
    </ligand>
</feature>
<dbReference type="GO" id="GO:0020037">
    <property type="term" value="F:heme binding"/>
    <property type="evidence" value="ECO:0007669"/>
    <property type="project" value="UniProtKB-UniRule"/>
</dbReference>
<evidence type="ECO:0000313" key="23">
    <source>
        <dbReference type="Proteomes" id="UP000280344"/>
    </source>
</evidence>
<gene>
    <name evidence="22" type="ORF">EJ997_02375</name>
</gene>
<accession>A0A3S9Q0D8</accession>
<keyword evidence="10" id="KW-0677">Repeat</keyword>
<dbReference type="InterPro" id="IPR009152">
    <property type="entry name" value="bc1_cytC-su"/>
</dbReference>
<evidence type="ECO:0000256" key="17">
    <source>
        <dbReference type="PIRNR" id="PIRNR000007"/>
    </source>
</evidence>
<dbReference type="InterPro" id="IPR036909">
    <property type="entry name" value="Cyt_c-like_dom_sf"/>
</dbReference>
<evidence type="ECO:0000256" key="1">
    <source>
        <dbReference type="ARBA" id="ARBA00004651"/>
    </source>
</evidence>
<comment type="caution">
    <text evidence="17">Lacks conserved residue(s) required for the propagation of feature annotation.</text>
</comment>
<keyword evidence="9 17" id="KW-0479">Metal-binding</keyword>
<feature type="binding site" description="axial binding residue" evidence="19">
    <location>
        <position position="58"/>
    </location>
    <ligand>
        <name>heme c</name>
        <dbReference type="ChEBI" id="CHEBI:61717"/>
        <label>1</label>
    </ligand>
    <ligandPart>
        <name>Fe</name>
        <dbReference type="ChEBI" id="CHEBI:18248"/>
    </ligandPart>
</feature>
<keyword evidence="7 17" id="KW-0679">Respiratory chain</keyword>
<dbReference type="GO" id="GO:0005886">
    <property type="term" value="C:plasma membrane"/>
    <property type="evidence" value="ECO:0007669"/>
    <property type="project" value="UniProtKB-SubCell"/>
</dbReference>
<comment type="catalytic activity">
    <reaction evidence="16 17">
        <text>a quinol + 2 Fe(III)-[cytochrome c](out) = a quinone + 2 Fe(II)-[cytochrome c](out) + 2 H(+)(out)</text>
        <dbReference type="Rhea" id="RHEA:11484"/>
        <dbReference type="Rhea" id="RHEA-COMP:10350"/>
        <dbReference type="Rhea" id="RHEA-COMP:14399"/>
        <dbReference type="ChEBI" id="CHEBI:15378"/>
        <dbReference type="ChEBI" id="CHEBI:24646"/>
        <dbReference type="ChEBI" id="CHEBI:29033"/>
        <dbReference type="ChEBI" id="CHEBI:29034"/>
        <dbReference type="ChEBI" id="CHEBI:132124"/>
        <dbReference type="EC" id="7.1.1.8"/>
    </reaction>
</comment>
<reference evidence="22 23" key="1">
    <citation type="submission" date="2018-12" db="EMBL/GenBank/DDBJ databases">
        <title>Complete genome sequence of Flaviflexus sp. H23T48.</title>
        <authorList>
            <person name="Bae J.-W."/>
            <person name="Lee J.-Y."/>
        </authorList>
    </citation>
    <scope>NUCLEOTIDE SEQUENCE [LARGE SCALE GENOMIC DNA]</scope>
    <source>
        <strain evidence="22 23">H23T48</strain>
    </source>
</reference>
<evidence type="ECO:0000256" key="15">
    <source>
        <dbReference type="ARBA" id="ARBA00023136"/>
    </source>
</evidence>
<dbReference type="Pfam" id="PF13442">
    <property type="entry name" value="Cytochrome_CBB3"/>
    <property type="match status" value="2"/>
</dbReference>
<evidence type="ECO:0000256" key="7">
    <source>
        <dbReference type="ARBA" id="ARBA00022660"/>
    </source>
</evidence>
<dbReference type="SUPFAM" id="SSF46626">
    <property type="entry name" value="Cytochrome c"/>
    <property type="match status" value="2"/>
</dbReference>
<evidence type="ECO:0000256" key="10">
    <source>
        <dbReference type="ARBA" id="ARBA00022737"/>
    </source>
</evidence>
<keyword evidence="14 17" id="KW-0408">Iron</keyword>
<dbReference type="InterPro" id="IPR050597">
    <property type="entry name" value="Cytochrome_c_Oxidase_Subunit"/>
</dbReference>
<dbReference type="GO" id="GO:0005506">
    <property type="term" value="F:iron ion binding"/>
    <property type="evidence" value="ECO:0007669"/>
    <property type="project" value="UniProtKB-UniRule"/>
</dbReference>
<feature type="binding site" description="covalent" evidence="18">
    <location>
        <position position="149"/>
    </location>
    <ligand>
        <name>heme c</name>
        <dbReference type="ChEBI" id="CHEBI:61717"/>
        <label>2</label>
    </ligand>
</feature>
<feature type="chain" id="PRO_5018964817" description="Cytochrome bc1 complex cytochrome c subunit" evidence="20">
    <location>
        <begin position="35"/>
        <end position="256"/>
    </location>
</feature>
<evidence type="ECO:0000256" key="2">
    <source>
        <dbReference type="ARBA" id="ARBA00012951"/>
    </source>
</evidence>
<keyword evidence="6 17" id="KW-0349">Heme</keyword>
<keyword evidence="11 17" id="KW-1278">Translocase</keyword>
<dbReference type="Proteomes" id="UP000280344">
    <property type="component" value="Chromosome"/>
</dbReference>
<evidence type="ECO:0000256" key="18">
    <source>
        <dbReference type="PIRSR" id="PIRSR000007-50"/>
    </source>
</evidence>
<evidence type="ECO:0000256" key="12">
    <source>
        <dbReference type="ARBA" id="ARBA00022982"/>
    </source>
</evidence>
<proteinExistence type="predicted"/>
<feature type="binding site" description="covalent" evidence="18">
    <location>
        <position position="57"/>
    </location>
    <ligand>
        <name>heme c</name>
        <dbReference type="ChEBI" id="CHEBI:61717"/>
        <label>1</label>
    </ligand>
</feature>
<dbReference type="AlphaFoldDB" id="A0A3S9Q0D8"/>
<keyword evidence="15 17" id="KW-0472">Membrane</keyword>
<evidence type="ECO:0000256" key="3">
    <source>
        <dbReference type="ARBA" id="ARBA00017819"/>
    </source>
</evidence>
<organism evidence="22 23">
    <name type="scientific">Flaviflexus ciconiae</name>
    <dbReference type="NCBI Taxonomy" id="2496867"/>
    <lineage>
        <taxon>Bacteria</taxon>
        <taxon>Bacillati</taxon>
        <taxon>Actinomycetota</taxon>
        <taxon>Actinomycetes</taxon>
        <taxon>Actinomycetales</taxon>
        <taxon>Actinomycetaceae</taxon>
        <taxon>Flaviflexus</taxon>
    </lineage>
</organism>
<feature type="binding site" description="axial binding residue" evidence="19">
    <location>
        <position position="153"/>
    </location>
    <ligand>
        <name>heme c</name>
        <dbReference type="ChEBI" id="CHEBI:61717"/>
        <label>2</label>
    </ligand>
    <ligandPart>
        <name>Fe</name>
        <dbReference type="ChEBI" id="CHEBI:18248"/>
    </ligandPart>
</feature>
<comment type="PTM">
    <text evidence="18">Binds 2 heme c groups covalently per subunit.</text>
</comment>
<dbReference type="PROSITE" id="PS51007">
    <property type="entry name" value="CYTC"/>
    <property type="match status" value="2"/>
</dbReference>
<evidence type="ECO:0000256" key="13">
    <source>
        <dbReference type="ARBA" id="ARBA00022989"/>
    </source>
</evidence>
<dbReference type="EC" id="7.1.1.8" evidence="2 17"/>
<evidence type="ECO:0000313" key="22">
    <source>
        <dbReference type="EMBL" id="AZQ78103.1"/>
    </source>
</evidence>
<keyword evidence="5 17" id="KW-1003">Cell membrane</keyword>
<sequence>MVRRNRYAPVVLLLFALFLTAGIYSLVAPGSATATQGTSEANVQEGEAIFEANCASCHGPDAAGTDIAPSLTGVGAASVHFQMITGRMPMANNSPQAEVKDVQFTEEQIYDVSAYVATLGPGPAIPSADLVDPAKGDPASGMELFRTNCSMCHNAVGAGGALSEGKVAPSLMDSTPTEIYEAMVTGPQSMPVFNDANITEQGKQDIISYIDHQQNAESIGGNNLGSVGPVVEGMWIWIVGIGGLCLIAVWIGAKKS</sequence>
<comment type="subcellular location">
    <subcellularLocation>
        <location evidence="1 17">Cell membrane</location>
        <topology evidence="1 17">Multi-pass membrane protein</topology>
    </subcellularLocation>
</comment>
<dbReference type="Gene3D" id="1.10.760.10">
    <property type="entry name" value="Cytochrome c-like domain"/>
    <property type="match status" value="2"/>
</dbReference>
<evidence type="ECO:0000256" key="5">
    <source>
        <dbReference type="ARBA" id="ARBA00022475"/>
    </source>
</evidence>
<evidence type="ECO:0000256" key="11">
    <source>
        <dbReference type="ARBA" id="ARBA00022967"/>
    </source>
</evidence>
<dbReference type="EMBL" id="CP034593">
    <property type="protein sequence ID" value="AZQ78103.1"/>
    <property type="molecule type" value="Genomic_DNA"/>
</dbReference>
<evidence type="ECO:0000256" key="9">
    <source>
        <dbReference type="ARBA" id="ARBA00022723"/>
    </source>
</evidence>
<dbReference type="OrthoDB" id="9811281at2"/>
<evidence type="ECO:0000256" key="19">
    <source>
        <dbReference type="PIRSR" id="PIRSR000007-51"/>
    </source>
</evidence>
<feature type="domain" description="Cytochrome c" evidence="21">
    <location>
        <begin position="136"/>
        <end position="214"/>
    </location>
</feature>
<dbReference type="GO" id="GO:0008121">
    <property type="term" value="F:quinol-cytochrome-c reductase activity"/>
    <property type="evidence" value="ECO:0007669"/>
    <property type="project" value="UniProtKB-UniRule"/>
</dbReference>
<dbReference type="KEGG" id="flh:EJ997_02375"/>
<keyword evidence="23" id="KW-1185">Reference proteome</keyword>
<feature type="signal peptide" evidence="20">
    <location>
        <begin position="1"/>
        <end position="34"/>
    </location>
</feature>
<name>A0A3S9Q0D8_9ACTO</name>
<protein>
    <recommendedName>
        <fullName evidence="3 17">Cytochrome bc1 complex cytochrome c subunit</fullName>
        <ecNumber evidence="2 17">7.1.1.8</ecNumber>
    </recommendedName>
</protein>
<evidence type="ECO:0000256" key="4">
    <source>
        <dbReference type="ARBA" id="ARBA00022448"/>
    </source>
</evidence>
<evidence type="ECO:0000256" key="14">
    <source>
        <dbReference type="ARBA" id="ARBA00023004"/>
    </source>
</evidence>
<dbReference type="PANTHER" id="PTHR33751">
    <property type="entry name" value="CBB3-TYPE CYTOCHROME C OXIDASE SUBUNIT FIXP"/>
    <property type="match status" value="1"/>
</dbReference>
<feature type="domain" description="Cytochrome c" evidence="21">
    <location>
        <begin position="41"/>
        <end position="120"/>
    </location>
</feature>
<feature type="transmembrane region" description="Helical" evidence="17">
    <location>
        <begin position="234"/>
        <end position="253"/>
    </location>
</feature>
<dbReference type="PANTHER" id="PTHR33751:SF13">
    <property type="entry name" value="CYTOCHROME BC1 COMPLEX CYTOCHROME C SUBUNIT"/>
    <property type="match status" value="1"/>
</dbReference>
<keyword evidence="8 17" id="KW-0812">Transmembrane</keyword>
<evidence type="ECO:0000256" key="16">
    <source>
        <dbReference type="ARBA" id="ARBA00029351"/>
    </source>
</evidence>
<dbReference type="InterPro" id="IPR009056">
    <property type="entry name" value="Cyt_c-like_dom"/>
</dbReference>